<comment type="caution">
    <text evidence="1">The sequence shown here is derived from an EMBL/GenBank/DDBJ whole genome shotgun (WGS) entry which is preliminary data.</text>
</comment>
<evidence type="ECO:0000313" key="2">
    <source>
        <dbReference type="Proteomes" id="UP000295680"/>
    </source>
</evidence>
<gene>
    <name evidence="1" type="ORF">EV192_101573</name>
</gene>
<name>A0A4V2S8S8_9PSEU</name>
<evidence type="ECO:0000313" key="1">
    <source>
        <dbReference type="EMBL" id="TCO64790.1"/>
    </source>
</evidence>
<protein>
    <submittedName>
        <fullName evidence="1">Polyketide cyclase/dehydrase/lipid transport protein</fullName>
    </submittedName>
</protein>
<keyword evidence="2" id="KW-1185">Reference proteome</keyword>
<dbReference type="CDD" id="cd07812">
    <property type="entry name" value="SRPBCC"/>
    <property type="match status" value="1"/>
</dbReference>
<dbReference type="Pfam" id="PF10604">
    <property type="entry name" value="Polyketide_cyc2"/>
    <property type="match status" value="1"/>
</dbReference>
<dbReference type="InterPro" id="IPR019587">
    <property type="entry name" value="Polyketide_cyclase/dehydratase"/>
</dbReference>
<dbReference type="EMBL" id="SLWS01000001">
    <property type="protein sequence ID" value="TCO64790.1"/>
    <property type="molecule type" value="Genomic_DNA"/>
</dbReference>
<reference evidence="1 2" key="1">
    <citation type="submission" date="2019-03" db="EMBL/GenBank/DDBJ databases">
        <title>Genomic Encyclopedia of Type Strains, Phase IV (KMG-IV): sequencing the most valuable type-strain genomes for metagenomic binning, comparative biology and taxonomic classification.</title>
        <authorList>
            <person name="Goeker M."/>
        </authorList>
    </citation>
    <scope>NUCLEOTIDE SEQUENCE [LARGE SCALE GENOMIC DNA]</scope>
    <source>
        <strain evidence="1 2">DSM 45934</strain>
    </source>
</reference>
<accession>A0A4V2S8S8</accession>
<dbReference type="Gene3D" id="3.30.530.20">
    <property type="match status" value="1"/>
</dbReference>
<sequence length="153" mass="16803">MEPSATDKITVNAPADQVYDLISDVAEMSALAEETVSNTLLDGARTATVGARFRGSNRRGVRRWSTLATITDASPATQFAFDVTSFGIPIARWQYDIEPTDTGCVVTESTWDRRPRWFNGVGRLITGVADRATVNQRNITATLTRLKAKAEHQ</sequence>
<organism evidence="1 2">
    <name type="scientific">Actinocrispum wychmicini</name>
    <dbReference type="NCBI Taxonomy" id="1213861"/>
    <lineage>
        <taxon>Bacteria</taxon>
        <taxon>Bacillati</taxon>
        <taxon>Actinomycetota</taxon>
        <taxon>Actinomycetes</taxon>
        <taxon>Pseudonocardiales</taxon>
        <taxon>Pseudonocardiaceae</taxon>
        <taxon>Actinocrispum</taxon>
    </lineage>
</organism>
<proteinExistence type="predicted"/>
<dbReference type="SUPFAM" id="SSF55961">
    <property type="entry name" value="Bet v1-like"/>
    <property type="match status" value="1"/>
</dbReference>
<dbReference type="InterPro" id="IPR023393">
    <property type="entry name" value="START-like_dom_sf"/>
</dbReference>
<dbReference type="AlphaFoldDB" id="A0A4V2S8S8"/>
<dbReference type="Proteomes" id="UP000295680">
    <property type="component" value="Unassembled WGS sequence"/>
</dbReference>